<keyword evidence="3" id="KW-1185">Reference proteome</keyword>
<feature type="signal peptide" evidence="1">
    <location>
        <begin position="1"/>
        <end position="24"/>
    </location>
</feature>
<dbReference type="GO" id="GO:0007158">
    <property type="term" value="P:neuron cell-cell adhesion"/>
    <property type="evidence" value="ECO:0007669"/>
    <property type="project" value="TreeGrafter"/>
</dbReference>
<dbReference type="GO" id="GO:0016020">
    <property type="term" value="C:membrane"/>
    <property type="evidence" value="ECO:0007669"/>
    <property type="project" value="TreeGrafter"/>
</dbReference>
<protein>
    <submittedName>
        <fullName evidence="2">Uncharacterized protein</fullName>
    </submittedName>
</protein>
<name>A0A8K1GZR8_9PASS</name>
<dbReference type="GO" id="GO:0001764">
    <property type="term" value="P:neuron migration"/>
    <property type="evidence" value="ECO:0007669"/>
    <property type="project" value="InterPro"/>
</dbReference>
<feature type="chain" id="PRO_5035474592" evidence="1">
    <location>
        <begin position="25"/>
        <end position="138"/>
    </location>
</feature>
<reference evidence="2" key="1">
    <citation type="submission" date="2019-04" db="EMBL/GenBank/DDBJ databases">
        <title>Genome assembly of Zosterops borbonicus 15179.</title>
        <authorList>
            <person name="Leroy T."/>
            <person name="Anselmetti Y."/>
            <person name="Tilak M.-K."/>
            <person name="Nabholz B."/>
        </authorList>
    </citation>
    <scope>NUCLEOTIDE SEQUENCE</scope>
    <source>
        <strain evidence="2">HGM_15179</strain>
        <tissue evidence="2">Muscle</tissue>
    </source>
</reference>
<evidence type="ECO:0000256" key="1">
    <source>
        <dbReference type="SAM" id="SignalP"/>
    </source>
</evidence>
<dbReference type="Proteomes" id="UP000796761">
    <property type="component" value="Unassembled WGS sequence"/>
</dbReference>
<sequence length="138" mass="14770">MALAGLCSLLAGCCLAAGSGPAEAAAEAAAKELECKLKSITVSALPFLRENDLSIMHGPSAAEPKLLFSVRNDFPGEMVVVDDLENTELPYFVLGLWGSMASPGTYFGGLSVTSEILEISDFWGFGFHDISWDFPWDF</sequence>
<evidence type="ECO:0000313" key="2">
    <source>
        <dbReference type="EMBL" id="TRZ26861.1"/>
    </source>
</evidence>
<evidence type="ECO:0000313" key="3">
    <source>
        <dbReference type="Proteomes" id="UP000796761"/>
    </source>
</evidence>
<dbReference type="InterPro" id="IPR026995">
    <property type="entry name" value="Astrotactin"/>
</dbReference>
<accession>A0A8K1GZR8</accession>
<keyword evidence="1" id="KW-0732">Signal</keyword>
<dbReference type="AlphaFoldDB" id="A0A8K1GZR8"/>
<organism evidence="2 3">
    <name type="scientific">Zosterops borbonicus</name>
    <dbReference type="NCBI Taxonomy" id="364589"/>
    <lineage>
        <taxon>Eukaryota</taxon>
        <taxon>Metazoa</taxon>
        <taxon>Chordata</taxon>
        <taxon>Craniata</taxon>
        <taxon>Vertebrata</taxon>
        <taxon>Euteleostomi</taxon>
        <taxon>Archelosauria</taxon>
        <taxon>Archosauria</taxon>
        <taxon>Dinosauria</taxon>
        <taxon>Saurischia</taxon>
        <taxon>Theropoda</taxon>
        <taxon>Coelurosauria</taxon>
        <taxon>Aves</taxon>
        <taxon>Neognathae</taxon>
        <taxon>Neoaves</taxon>
        <taxon>Telluraves</taxon>
        <taxon>Australaves</taxon>
        <taxon>Passeriformes</taxon>
        <taxon>Sylvioidea</taxon>
        <taxon>Zosteropidae</taxon>
        <taxon>Zosterops</taxon>
    </lineage>
</organism>
<dbReference type="GO" id="GO:0005768">
    <property type="term" value="C:endosome"/>
    <property type="evidence" value="ECO:0007669"/>
    <property type="project" value="TreeGrafter"/>
</dbReference>
<dbReference type="PANTHER" id="PTHR16592">
    <property type="entry name" value="ASTROTACTIN-1-LIKE"/>
    <property type="match status" value="1"/>
</dbReference>
<dbReference type="OrthoDB" id="9428439at2759"/>
<dbReference type="EMBL" id="SWJQ01000003">
    <property type="protein sequence ID" value="TRZ26861.1"/>
    <property type="molecule type" value="Genomic_DNA"/>
</dbReference>
<comment type="caution">
    <text evidence="2">The sequence shown here is derived from an EMBL/GenBank/DDBJ whole genome shotgun (WGS) entry which is preliminary data.</text>
</comment>
<proteinExistence type="predicted"/>
<dbReference type="PANTHER" id="PTHR16592:SF8">
    <property type="entry name" value="ASTROTACTIN-1"/>
    <property type="match status" value="1"/>
</dbReference>
<gene>
    <name evidence="2" type="ORF">HGM15179_000205</name>
</gene>